<protein>
    <submittedName>
        <fullName evidence="6">Uncharacterized protein</fullName>
    </submittedName>
</protein>
<dbReference type="PANTHER" id="PTHR43392:SF2">
    <property type="entry name" value="AAA-TYPE ATPASE FAMILY PROTEIN _ ANKYRIN REPEAT FAMILY PROTEIN"/>
    <property type="match status" value="1"/>
</dbReference>
<dbReference type="InterPro" id="IPR000641">
    <property type="entry name" value="CbxX/CfxQ"/>
</dbReference>
<dbReference type="SUPFAM" id="SSF52540">
    <property type="entry name" value="P-loop containing nucleoside triphosphate hydrolases"/>
    <property type="match status" value="2"/>
</dbReference>
<evidence type="ECO:0000256" key="1">
    <source>
        <dbReference type="ARBA" id="ARBA00010378"/>
    </source>
</evidence>
<feature type="domain" description="ATPase AAA-type core" evidence="4">
    <location>
        <begin position="27"/>
        <end position="139"/>
    </location>
</feature>
<keyword evidence="7" id="KW-1185">Reference proteome</keyword>
<dbReference type="Pfam" id="PF17866">
    <property type="entry name" value="AAA_lid_6"/>
    <property type="match status" value="1"/>
</dbReference>
<dbReference type="GeneID" id="95978786"/>
<keyword evidence="3" id="KW-0067">ATP-binding</keyword>
<dbReference type="RefSeq" id="XP_069202650.1">
    <property type="nucleotide sequence ID" value="XM_069344826.1"/>
</dbReference>
<dbReference type="Gene3D" id="3.40.50.300">
    <property type="entry name" value="P-loop containing nucleotide triphosphate hydrolases"/>
    <property type="match status" value="2"/>
</dbReference>
<evidence type="ECO:0000256" key="3">
    <source>
        <dbReference type="ARBA" id="ARBA00022840"/>
    </source>
</evidence>
<proteinExistence type="inferred from homology"/>
<dbReference type="InterPro" id="IPR050773">
    <property type="entry name" value="CbxX/CfxQ_RuBisCO_ESX"/>
</dbReference>
<keyword evidence="2" id="KW-0547">Nucleotide-binding</keyword>
<sequence>MIDRIAKNYLRELHEKKPVEISFNKVFLGSPGTGKTSVGKLHGQVLVDLGLLSNGEVMVKNPADFVGAYLGQSEERTKAILAASKGKVLIIDEAYMLAGKSTGDMGSNADSFKIAVIDTLVAEIQNTPGDDRCVLLLGYEDQMKEMFQNANPGLARRFPIEDAFFFEDFDDVQLRQILDLKLAQQGLDATEAAKDVAIEVLARSRRLPNFRNGGAVENLISAAKNRQQIRESRKPREDRDWEVMFESFDFDPDHERGSSAASTVKLLFQDVQGYETIITQFENYQKTAESMRKRGLRVQDYIPFNFVFKGPPGTGQTTTAEDMGQIYYDMGYLAKAEVVWCSATDLIGQYIGQTGP</sequence>
<evidence type="ECO:0000259" key="5">
    <source>
        <dbReference type="Pfam" id="PF17866"/>
    </source>
</evidence>
<name>A0ABR3PJQ4_9PEZI</name>
<organism evidence="6 7">
    <name type="scientific">Neodothiora populina</name>
    <dbReference type="NCBI Taxonomy" id="2781224"/>
    <lineage>
        <taxon>Eukaryota</taxon>
        <taxon>Fungi</taxon>
        <taxon>Dikarya</taxon>
        <taxon>Ascomycota</taxon>
        <taxon>Pezizomycotina</taxon>
        <taxon>Dothideomycetes</taxon>
        <taxon>Dothideomycetidae</taxon>
        <taxon>Dothideales</taxon>
        <taxon>Dothioraceae</taxon>
        <taxon>Neodothiora</taxon>
    </lineage>
</organism>
<feature type="domain" description="CbbX AAA lid" evidence="5">
    <location>
        <begin position="191"/>
        <end position="240"/>
    </location>
</feature>
<gene>
    <name evidence="6" type="ORF">AAFC00_005086</name>
</gene>
<dbReference type="InterPro" id="IPR003959">
    <property type="entry name" value="ATPase_AAA_core"/>
</dbReference>
<dbReference type="InterPro" id="IPR041627">
    <property type="entry name" value="AAA_lid_6"/>
</dbReference>
<evidence type="ECO:0000313" key="7">
    <source>
        <dbReference type="Proteomes" id="UP001562354"/>
    </source>
</evidence>
<dbReference type="EMBL" id="JBFMKM010000004">
    <property type="protein sequence ID" value="KAL1306377.1"/>
    <property type="molecule type" value="Genomic_DNA"/>
</dbReference>
<comment type="similarity">
    <text evidence="1">Belongs to the CbxX/CfxQ family.</text>
</comment>
<evidence type="ECO:0000313" key="6">
    <source>
        <dbReference type="EMBL" id="KAL1306377.1"/>
    </source>
</evidence>
<evidence type="ECO:0000259" key="4">
    <source>
        <dbReference type="Pfam" id="PF00004"/>
    </source>
</evidence>
<dbReference type="Pfam" id="PF00004">
    <property type="entry name" value="AAA"/>
    <property type="match status" value="1"/>
</dbReference>
<dbReference type="Gene3D" id="1.10.8.60">
    <property type="match status" value="1"/>
</dbReference>
<accession>A0ABR3PJQ4</accession>
<reference evidence="6 7" key="1">
    <citation type="submission" date="2024-07" db="EMBL/GenBank/DDBJ databases">
        <title>Draft sequence of the Neodothiora populina.</title>
        <authorList>
            <person name="Drown D.D."/>
            <person name="Schuette U.S."/>
            <person name="Buechlein A.B."/>
            <person name="Rusch D.R."/>
            <person name="Winton L.W."/>
            <person name="Adams G.A."/>
        </authorList>
    </citation>
    <scope>NUCLEOTIDE SEQUENCE [LARGE SCALE GENOMIC DNA]</scope>
    <source>
        <strain evidence="6 7">CPC 39397</strain>
    </source>
</reference>
<dbReference type="PANTHER" id="PTHR43392">
    <property type="entry name" value="AAA-TYPE ATPASE FAMILY PROTEIN / ANKYRIN REPEAT FAMILY PROTEIN"/>
    <property type="match status" value="1"/>
</dbReference>
<comment type="caution">
    <text evidence="6">The sequence shown here is derived from an EMBL/GenBank/DDBJ whole genome shotgun (WGS) entry which is preliminary data.</text>
</comment>
<dbReference type="InterPro" id="IPR027417">
    <property type="entry name" value="P-loop_NTPase"/>
</dbReference>
<dbReference type="PRINTS" id="PR00819">
    <property type="entry name" value="CBXCFQXSUPER"/>
</dbReference>
<evidence type="ECO:0000256" key="2">
    <source>
        <dbReference type="ARBA" id="ARBA00022741"/>
    </source>
</evidence>
<dbReference type="Proteomes" id="UP001562354">
    <property type="component" value="Unassembled WGS sequence"/>
</dbReference>